<keyword evidence="2" id="KW-1185">Reference proteome</keyword>
<evidence type="ECO:0000313" key="1">
    <source>
        <dbReference type="EMBL" id="GKX64891.1"/>
    </source>
</evidence>
<name>A0ACB5R7F8_9CLOT</name>
<protein>
    <submittedName>
        <fullName evidence="1">Phosphoesterase</fullName>
    </submittedName>
</protein>
<evidence type="ECO:0000313" key="2">
    <source>
        <dbReference type="Proteomes" id="UP001058074"/>
    </source>
</evidence>
<proteinExistence type="predicted"/>
<reference evidence="1" key="1">
    <citation type="journal article" date="2025" name="Int. J. Syst. Evol. Microbiol.">
        <title>Inconstantimicrobium mannanitabidum sp. nov., a novel member of the family Clostridiaceae isolated from anoxic soil under the treatment of reductive soil disinfestation.</title>
        <authorList>
            <person name="Ueki A."/>
            <person name="Tonouchi A."/>
            <person name="Honma S."/>
            <person name="Kaku N."/>
            <person name="Ueki K."/>
        </authorList>
    </citation>
    <scope>NUCLEOTIDE SEQUENCE</scope>
    <source>
        <strain evidence="1">TW13</strain>
    </source>
</reference>
<dbReference type="EMBL" id="BROD01000001">
    <property type="protein sequence ID" value="GKX64891.1"/>
    <property type="molecule type" value="Genomic_DNA"/>
</dbReference>
<accession>A0ACB5R7F8</accession>
<comment type="caution">
    <text evidence="1">The sequence shown here is derived from an EMBL/GenBank/DDBJ whole genome shotgun (WGS) entry which is preliminary data.</text>
</comment>
<dbReference type="Proteomes" id="UP001058074">
    <property type="component" value="Unassembled WGS sequence"/>
</dbReference>
<organism evidence="1 2">
    <name type="scientific">Inconstantimicrobium mannanitabidum</name>
    <dbReference type="NCBI Taxonomy" id="1604901"/>
    <lineage>
        <taxon>Bacteria</taxon>
        <taxon>Bacillati</taxon>
        <taxon>Bacillota</taxon>
        <taxon>Clostridia</taxon>
        <taxon>Eubacteriales</taxon>
        <taxon>Clostridiaceae</taxon>
        <taxon>Inconstantimicrobium</taxon>
    </lineage>
</organism>
<sequence>MLIAVVSDTHRDNYYLKKVKELIKTADMLIHLGDNIEDAESLKRDFKGEVYTVTGNCDFIGGYPLEQIIEANGIKIFITHGHKYGVKYDLGSLYFRAKELDVKIALYGHTHMAQIEEEDGIILMNPGSTSMPRASKRSIGFIAIDEKNNIYPYLEEI</sequence>
<gene>
    <name evidence="1" type="ORF">rsdtw13_01490</name>
</gene>